<name>A0A849BTA0_9ACTN</name>
<evidence type="ECO:0000313" key="3">
    <source>
        <dbReference type="Proteomes" id="UP000555552"/>
    </source>
</evidence>
<comment type="caution">
    <text evidence="2">The sequence shown here is derived from an EMBL/GenBank/DDBJ whole genome shotgun (WGS) entry which is preliminary data.</text>
</comment>
<proteinExistence type="predicted"/>
<evidence type="ECO:0000256" key="1">
    <source>
        <dbReference type="SAM" id="Phobius"/>
    </source>
</evidence>
<evidence type="ECO:0000313" key="2">
    <source>
        <dbReference type="EMBL" id="NNH22756.1"/>
    </source>
</evidence>
<protein>
    <submittedName>
        <fullName evidence="2">Uncharacterized protein</fullName>
    </submittedName>
</protein>
<dbReference type="Proteomes" id="UP000555552">
    <property type="component" value="Unassembled WGS sequence"/>
</dbReference>
<dbReference type="EMBL" id="JABEMA010000066">
    <property type="protein sequence ID" value="NNH22756.1"/>
    <property type="molecule type" value="Genomic_DNA"/>
</dbReference>
<keyword evidence="1" id="KW-0812">Transmembrane</keyword>
<organism evidence="2 3">
    <name type="scientific">Pseudokineococcus marinus</name>
    <dbReference type="NCBI Taxonomy" id="351215"/>
    <lineage>
        <taxon>Bacteria</taxon>
        <taxon>Bacillati</taxon>
        <taxon>Actinomycetota</taxon>
        <taxon>Actinomycetes</taxon>
        <taxon>Kineosporiales</taxon>
        <taxon>Kineosporiaceae</taxon>
        <taxon>Pseudokineococcus</taxon>
    </lineage>
</organism>
<sequence>MSAPAAHGRRRRLVRRADREQGSALVLVVGAVSVLTAFALVALMAAMTAAPLSRRAQDVRTATAAAQAGLDDYLSRLVANPSYYTTAGTGVDPANPAFAAGGAPVPGGAGGRFSYQLLTTPSQTAQSGVIRVRATGVSRGERRTLTASLRHSGFLDYVYFTDLEVTDPALVPLTSVATWVVNAAGGLVSPPSGSSWAPDPAVYAQKCGSYYYAGRHALDYGGLSVSRYTASSTTPIMLVDGGGVLSASLDYGRTVYFACQSIFFGYNDVLTGPVHTNDAMAITGGSSVTFTSPVTETGWADGTTPAPDPAARWWGGGSPTSAGSKPVYAPVLQLPGSNGDLKARIQSEGRAAGCTYVGETKITYTGSSMTVLSPQTTTTTPGCFDASRRTQAQSWAVPPLVYVDDLPGACPSPGAAAGHPLANEVAGGQTKITYGCANGTAFVSGILSGQTTLATARDVVVTGDLQYASGLTGTDVLGLIPNGFVWVYNPQTASGSRLLSTPVKRIEAAVLSVGHSFVVQNYDRGGELGALTVRGTIAQKHRGIVKQGSNGYVKDYVFDKRLANLPPPFFLSPADSPWTVSRVTDG</sequence>
<keyword evidence="1" id="KW-0472">Membrane</keyword>
<accession>A0A849BTA0</accession>
<keyword evidence="1" id="KW-1133">Transmembrane helix</keyword>
<feature type="transmembrane region" description="Helical" evidence="1">
    <location>
        <begin position="21"/>
        <end position="47"/>
    </location>
</feature>
<reference evidence="2 3" key="1">
    <citation type="submission" date="2020-05" db="EMBL/GenBank/DDBJ databases">
        <title>MicrobeNet Type strains.</title>
        <authorList>
            <person name="Nicholson A.C."/>
        </authorList>
    </citation>
    <scope>NUCLEOTIDE SEQUENCE [LARGE SCALE GENOMIC DNA]</scope>
    <source>
        <strain evidence="2 3">JCM 14547</strain>
    </source>
</reference>
<gene>
    <name evidence="2" type="ORF">HLB09_06550</name>
</gene>
<dbReference type="AlphaFoldDB" id="A0A849BTA0"/>
<keyword evidence="3" id="KW-1185">Reference proteome</keyword>